<feature type="transmembrane region" description="Helical" evidence="2">
    <location>
        <begin position="519"/>
        <end position="536"/>
    </location>
</feature>
<gene>
    <name evidence="3" type="ORF">IE077_003391</name>
</gene>
<comment type="caution">
    <text evidence="3">The sequence shown here is derived from an EMBL/GenBank/DDBJ whole genome shotgun (WGS) entry which is preliminary data.</text>
</comment>
<keyword evidence="2" id="KW-1133">Transmembrane helix</keyword>
<feature type="region of interest" description="Disordered" evidence="1">
    <location>
        <begin position="136"/>
        <end position="169"/>
    </location>
</feature>
<keyword evidence="2" id="KW-0812">Transmembrane</keyword>
<evidence type="ECO:0000256" key="2">
    <source>
        <dbReference type="SAM" id="Phobius"/>
    </source>
</evidence>
<evidence type="ECO:0000313" key="3">
    <source>
        <dbReference type="EMBL" id="KAF8822594.1"/>
    </source>
</evidence>
<feature type="compositionally biased region" description="Low complexity" evidence="1">
    <location>
        <begin position="152"/>
        <end position="169"/>
    </location>
</feature>
<keyword evidence="4" id="KW-1185">Reference proteome</keyword>
<protein>
    <submittedName>
        <fullName evidence="3">Uncharacterized protein</fullName>
    </submittedName>
</protein>
<reference evidence="3 4" key="1">
    <citation type="journal article" date="2020" name="bioRxiv">
        <title>Metabolic contributions of an alphaproteobacterial endosymbiont in the apicomplexan Cardiosporidium cionae.</title>
        <authorList>
            <person name="Hunter E.S."/>
            <person name="Paight C.J."/>
            <person name="Lane C.E."/>
        </authorList>
    </citation>
    <scope>NUCLEOTIDE SEQUENCE [LARGE SCALE GENOMIC DNA]</scope>
    <source>
        <strain evidence="3">ESH_2018</strain>
    </source>
</reference>
<evidence type="ECO:0000313" key="4">
    <source>
        <dbReference type="Proteomes" id="UP000823046"/>
    </source>
</evidence>
<organism evidence="3 4">
    <name type="scientific">Cardiosporidium cionae</name>
    <dbReference type="NCBI Taxonomy" id="476202"/>
    <lineage>
        <taxon>Eukaryota</taxon>
        <taxon>Sar</taxon>
        <taxon>Alveolata</taxon>
        <taxon>Apicomplexa</taxon>
        <taxon>Aconoidasida</taxon>
        <taxon>Nephromycida</taxon>
        <taxon>Cardiosporidium</taxon>
    </lineage>
</organism>
<accession>A0ABQ7JF19</accession>
<evidence type="ECO:0000256" key="1">
    <source>
        <dbReference type="SAM" id="MobiDB-lite"/>
    </source>
</evidence>
<proteinExistence type="predicted"/>
<sequence length="537" mass="60483">MGNEQNNVNTYFWAATTVTSELHRPDSATWSYLGIDNLDTTDDSEEAENLEIENEDESIEHHGTSEEDYQAMERIGYSPASKKRMQADRQNIQENEERDKVVIEVRKKVNAGDMSSVKKSEESLNLIRKITTASATNNQKKQSLENEKETLNSNFNENNGDNEAISNESENNIEQEKVESQKLPKFGAGNNRQFIVSNLRESSAQSQLKQNIGHSNPQYLEQSEETIPAFFEGRKVKKGKRTFSAENSIPETERIKSLHDAKVKGVKNFPDTWHVTSPNNFYKAVTNEDKGKVSEIAPAEAGKSLSKESGIITSQHTQREDQKNEISQKNSVDKSFSATLQSLMLHVPDTESPLPTTAKIVSSNIKNSQKLIAAADSSKYDNFILAEMLASGCSNAFVRADSEKGKASMLQQESNASFTEMCHEFGILSAVKDTFFGGTSNQNPENWKGGNKGSFFNFMYPENSDYPWSCMCDESDLRAYRAKEQKFVRCRNQVDLSWQKVQSYCDLENPASRISYPRPFIYALLIALISLISFVFH</sequence>
<keyword evidence="2" id="KW-0472">Membrane</keyword>
<dbReference type="EMBL" id="JADAQX010000040">
    <property type="protein sequence ID" value="KAF8822594.1"/>
    <property type="molecule type" value="Genomic_DNA"/>
</dbReference>
<name>A0ABQ7JF19_9APIC</name>
<dbReference type="Proteomes" id="UP000823046">
    <property type="component" value="Unassembled WGS sequence"/>
</dbReference>